<dbReference type="Pfam" id="PF07676">
    <property type="entry name" value="PD40"/>
    <property type="match status" value="1"/>
</dbReference>
<name>A0A402D4J2_9BACT</name>
<organism evidence="1 2">
    <name type="scientific">Capsulimonas corticalis</name>
    <dbReference type="NCBI Taxonomy" id="2219043"/>
    <lineage>
        <taxon>Bacteria</taxon>
        <taxon>Bacillati</taxon>
        <taxon>Armatimonadota</taxon>
        <taxon>Armatimonadia</taxon>
        <taxon>Capsulimonadales</taxon>
        <taxon>Capsulimonadaceae</taxon>
        <taxon>Capsulimonas</taxon>
    </lineage>
</organism>
<evidence type="ECO:0000313" key="2">
    <source>
        <dbReference type="Proteomes" id="UP000287394"/>
    </source>
</evidence>
<gene>
    <name evidence="1" type="ORF">CCAX7_13270</name>
</gene>
<dbReference type="InterPro" id="IPR011659">
    <property type="entry name" value="WD40"/>
</dbReference>
<dbReference type="RefSeq" id="WP_119324448.1">
    <property type="nucleotide sequence ID" value="NZ_AP025739.1"/>
</dbReference>
<dbReference type="InterPro" id="IPR011042">
    <property type="entry name" value="6-blade_b-propeller_TolB-like"/>
</dbReference>
<dbReference type="AlphaFoldDB" id="A0A402D4J2"/>
<dbReference type="OrthoDB" id="9774911at2"/>
<accession>A0A402D4J2</accession>
<dbReference type="Gene3D" id="2.120.10.30">
    <property type="entry name" value="TolB, C-terminal domain"/>
    <property type="match status" value="1"/>
</dbReference>
<protein>
    <submittedName>
        <fullName evidence="1">Uncharacterized protein</fullName>
    </submittedName>
</protein>
<proteinExistence type="predicted"/>
<reference evidence="1 2" key="1">
    <citation type="journal article" date="2019" name="Int. J. Syst. Evol. Microbiol.">
        <title>Capsulimonas corticalis gen. nov., sp. nov., an aerobic capsulated bacterium, of a novel bacterial order, Capsulimonadales ord. nov., of the class Armatimonadia of the phylum Armatimonadetes.</title>
        <authorList>
            <person name="Li J."/>
            <person name="Kudo C."/>
            <person name="Tonouchi A."/>
        </authorList>
    </citation>
    <scope>NUCLEOTIDE SEQUENCE [LARGE SCALE GENOMIC DNA]</scope>
    <source>
        <strain evidence="1 2">AX-7</strain>
    </source>
</reference>
<dbReference type="SUPFAM" id="SSF82171">
    <property type="entry name" value="DPP6 N-terminal domain-like"/>
    <property type="match status" value="1"/>
</dbReference>
<dbReference type="KEGG" id="ccot:CCAX7_13270"/>
<dbReference type="Proteomes" id="UP000287394">
    <property type="component" value="Chromosome"/>
</dbReference>
<keyword evidence="2" id="KW-1185">Reference proteome</keyword>
<dbReference type="EMBL" id="AP025739">
    <property type="protein sequence ID" value="BDI29276.1"/>
    <property type="molecule type" value="Genomic_DNA"/>
</dbReference>
<evidence type="ECO:0000313" key="1">
    <source>
        <dbReference type="EMBL" id="BDI29276.1"/>
    </source>
</evidence>
<sequence>MQRLFAQILIPFTFASLAVPAVAERDIVFAARYYAKPGVRQTTYFHLYRINPDGSGRTLLTSGKHDDTVPRWSPDGRWIAFTRDNNQLCVIRAVGGSLRVVCSNNYHPKNGASVYINFNEAKWLPDSRHLLLPADASKASLIVDAGSGGSRALPAPILDATVSPFGPRVCVLGADGVIYIADAGASALKKLVSLSGELLYPAWLTPKVVVGTVESEGDAADSLAAYDATSGKKLWGGVVTLRKPVNSDLGQSYRGTIAIPGDTQSFILANDVSNSTVRPDNDYYRVQTKTCKASLWLPDSQCLVFSPKGKRYVTSSARDISPYGPKRGGRQPGVWTAQLCVGATVTDPKPRAIVQGLVWVLDADWRK</sequence>